<dbReference type="InterPro" id="IPR050855">
    <property type="entry name" value="NDM-1-like"/>
</dbReference>
<keyword evidence="2" id="KW-0378">Hydrolase</keyword>
<dbReference type="Gene3D" id="3.60.15.10">
    <property type="entry name" value="Ribonuclease Z/Hydroxyacylglutathione hydrolase-like"/>
    <property type="match status" value="1"/>
</dbReference>
<dbReference type="OrthoDB" id="9802248at2"/>
<comment type="caution">
    <text evidence="2">The sequence shown here is derived from an EMBL/GenBank/DDBJ whole genome shotgun (WGS) entry which is preliminary data.</text>
</comment>
<evidence type="ECO:0000313" key="3">
    <source>
        <dbReference type="Proteomes" id="UP000294581"/>
    </source>
</evidence>
<dbReference type="PANTHER" id="PTHR42951:SF17">
    <property type="entry name" value="METALLO-BETA-LACTAMASE DOMAIN-CONTAINING PROTEIN"/>
    <property type="match status" value="1"/>
</dbReference>
<dbReference type="Proteomes" id="UP000294581">
    <property type="component" value="Unassembled WGS sequence"/>
</dbReference>
<dbReference type="RefSeq" id="WP_134159611.1">
    <property type="nucleotide sequence ID" value="NZ_BSUS01000001.1"/>
</dbReference>
<dbReference type="SMART" id="SM00849">
    <property type="entry name" value="Lactamase_B"/>
    <property type="match status" value="1"/>
</dbReference>
<name>A0A4V3HEB7_9BACL</name>
<organism evidence="2 3">
    <name type="scientific">Alicyclobacillus sacchari</name>
    <dbReference type="NCBI Taxonomy" id="392010"/>
    <lineage>
        <taxon>Bacteria</taxon>
        <taxon>Bacillati</taxon>
        <taxon>Bacillota</taxon>
        <taxon>Bacilli</taxon>
        <taxon>Bacillales</taxon>
        <taxon>Alicyclobacillaceae</taxon>
        <taxon>Alicyclobacillus</taxon>
    </lineage>
</organism>
<sequence length="210" mass="23166">MEIAPHVHLLECTKGSYCYLVLRQEPVLIDTGMPGRGGEIVSALAKLGMRPDDLAHIVLTHQDVDHIGNAKYLKEISGATLWAPADDIPYIHGDERAPGIRRLIGRMMRVDRPRIDEVLDPGRHVGDLEIIPTPGHTPGHVCLRMGDVLLAGDLVTTRGGRLKKSPGMLTWDKAALKRSLHEVGKLPFDWVCPAHGEPVRRGSLWEALLE</sequence>
<protein>
    <submittedName>
        <fullName evidence="2">Glyoxylase-like metal-dependent hydrolase (Beta-lactamase superfamily II)</fullName>
    </submittedName>
</protein>
<keyword evidence="3" id="KW-1185">Reference proteome</keyword>
<dbReference type="CDD" id="cd07721">
    <property type="entry name" value="yflN-like_MBL-fold"/>
    <property type="match status" value="1"/>
</dbReference>
<dbReference type="InterPro" id="IPR036866">
    <property type="entry name" value="RibonucZ/Hydroxyglut_hydro"/>
</dbReference>
<dbReference type="Pfam" id="PF00753">
    <property type="entry name" value="Lactamase_B"/>
    <property type="match status" value="1"/>
</dbReference>
<evidence type="ECO:0000313" key="2">
    <source>
        <dbReference type="EMBL" id="TDY46238.1"/>
    </source>
</evidence>
<feature type="domain" description="Metallo-beta-lactamase" evidence="1">
    <location>
        <begin position="15"/>
        <end position="195"/>
    </location>
</feature>
<dbReference type="InterPro" id="IPR001279">
    <property type="entry name" value="Metallo-B-lactamas"/>
</dbReference>
<dbReference type="SUPFAM" id="SSF56281">
    <property type="entry name" value="Metallo-hydrolase/oxidoreductase"/>
    <property type="match status" value="1"/>
</dbReference>
<dbReference type="GO" id="GO:0016787">
    <property type="term" value="F:hydrolase activity"/>
    <property type="evidence" value="ECO:0007669"/>
    <property type="project" value="UniProtKB-KW"/>
</dbReference>
<dbReference type="EMBL" id="SORF01000007">
    <property type="protein sequence ID" value="TDY46238.1"/>
    <property type="molecule type" value="Genomic_DNA"/>
</dbReference>
<evidence type="ECO:0000259" key="1">
    <source>
        <dbReference type="SMART" id="SM00849"/>
    </source>
</evidence>
<dbReference type="PANTHER" id="PTHR42951">
    <property type="entry name" value="METALLO-BETA-LACTAMASE DOMAIN-CONTAINING"/>
    <property type="match status" value="1"/>
</dbReference>
<proteinExistence type="predicted"/>
<reference evidence="2 3" key="1">
    <citation type="submission" date="2019-03" db="EMBL/GenBank/DDBJ databases">
        <title>Genomic Encyclopedia of Type Strains, Phase IV (KMG-IV): sequencing the most valuable type-strain genomes for metagenomic binning, comparative biology and taxonomic classification.</title>
        <authorList>
            <person name="Goeker M."/>
        </authorList>
    </citation>
    <scope>NUCLEOTIDE SEQUENCE [LARGE SCALE GENOMIC DNA]</scope>
    <source>
        <strain evidence="2 3">DSM 17974</strain>
    </source>
</reference>
<gene>
    <name evidence="2" type="ORF">C7445_10712</name>
</gene>
<accession>A0A4V3HEB7</accession>
<dbReference type="AlphaFoldDB" id="A0A4V3HEB7"/>